<dbReference type="GO" id="GO:0009234">
    <property type="term" value="P:menaquinone biosynthetic process"/>
    <property type="evidence" value="ECO:0007669"/>
    <property type="project" value="UniProtKB-UniRule"/>
</dbReference>
<dbReference type="UniPathway" id="UPA00079"/>
<feature type="domain" description="AB hydrolase-1" evidence="5">
    <location>
        <begin position="15"/>
        <end position="239"/>
    </location>
</feature>
<dbReference type="PANTHER" id="PTHR42916">
    <property type="entry name" value="2-SUCCINYL-5-ENOLPYRUVYL-6-HYDROXY-3-CYCLOHEXENE-1-CARBOXYLATE SYNTHASE"/>
    <property type="match status" value="1"/>
</dbReference>
<dbReference type="InterPro" id="IPR000073">
    <property type="entry name" value="AB_hydrolase_1"/>
</dbReference>
<dbReference type="OrthoDB" id="9808398at2"/>
<evidence type="ECO:0000313" key="6">
    <source>
        <dbReference type="EMBL" id="TVZ71097.1"/>
    </source>
</evidence>
<keyword evidence="2 3" id="KW-0456">Lyase</keyword>
<reference evidence="6" key="2">
    <citation type="submission" date="2019-08" db="EMBL/GenBank/DDBJ databases">
        <title>Investigation of anaerobic lignin degradation for improved lignocellulosic biofuels.</title>
        <authorList>
            <person name="Deangelis K.PhD."/>
        </authorList>
    </citation>
    <scope>NUCLEOTIDE SEQUENCE [LARGE SCALE GENOMIC DNA]</scope>
    <source>
        <strain evidence="6">128R</strain>
    </source>
</reference>
<comment type="similarity">
    <text evidence="3">Belongs to the AB hydrolase superfamily. MenH family.</text>
</comment>
<dbReference type="AlphaFoldDB" id="A0A559T905"/>
<dbReference type="Gene3D" id="3.40.50.1820">
    <property type="entry name" value="alpha/beta hydrolase"/>
    <property type="match status" value="1"/>
</dbReference>
<evidence type="ECO:0000256" key="2">
    <source>
        <dbReference type="ARBA" id="ARBA00023239"/>
    </source>
</evidence>
<evidence type="ECO:0000256" key="3">
    <source>
        <dbReference type="HAMAP-Rule" id="MF_01660"/>
    </source>
</evidence>
<sequence>MLASRVLQSGENHRPWLVWLHGLLGNNNEWRVIASRCEQWPSLAIDLPGHGDSAAQSCLDFADVSQQISATLQQHQIERYWLIGYSLGGRIAMYHACYGEQQGLQGIVIEGGNPGLESETQRAERRAHDARWATRFRSEPIGQVLADWYQQPVFADLSTVHRDALIAARSDNHGPAVADMLEATSLGCQPWLVPKLQRLALPMKVLCGADDHKFQALAREAGLPLGTVPQAGHNAHLANPADFAAALHEFLDNKGTEHALSE</sequence>
<evidence type="ECO:0000259" key="5">
    <source>
        <dbReference type="Pfam" id="PF00561"/>
    </source>
</evidence>
<dbReference type="InterPro" id="IPR022485">
    <property type="entry name" value="SHCHC_synthase_MenH"/>
</dbReference>
<dbReference type="InterPro" id="IPR029058">
    <property type="entry name" value="AB_hydrolase_fold"/>
</dbReference>
<comment type="function">
    <text evidence="3">Catalyzes a proton abstraction reaction that results in 2,5-elimination of pyruvate from 2-succinyl-5-enolpyruvyl-6-hydroxy-3-cyclohexene-1-carboxylate (SEPHCHC) and the formation of 2-succinyl-6-hydroxy-2,4-cyclohexadiene-1-carboxylate (SHCHC).</text>
</comment>
<evidence type="ECO:0000256" key="1">
    <source>
        <dbReference type="ARBA" id="ARBA00022428"/>
    </source>
</evidence>
<protein>
    <recommendedName>
        <fullName evidence="3 4">2-succinyl-6-hydroxy-2,4-cyclohexadiene-1-carboxylate synthase</fullName>
        <shortName evidence="3">SHCHC synthase</shortName>
        <ecNumber evidence="3 4">4.2.99.20</ecNumber>
    </recommendedName>
</protein>
<dbReference type="NCBIfam" id="TIGR03695">
    <property type="entry name" value="menH_SHCHC"/>
    <property type="match status" value="1"/>
</dbReference>
<dbReference type="EMBL" id="VISQ01000001">
    <property type="protein sequence ID" value="TVZ71097.1"/>
    <property type="molecule type" value="Genomic_DNA"/>
</dbReference>
<dbReference type="UniPathway" id="UPA01057">
    <property type="reaction ID" value="UER00900"/>
</dbReference>
<comment type="pathway">
    <text evidence="3">Quinol/quinone metabolism; menaquinone biosynthesis.</text>
</comment>
<accession>A0A559T905</accession>
<organism evidence="6">
    <name type="scientific">Serratia fonticola</name>
    <dbReference type="NCBI Taxonomy" id="47917"/>
    <lineage>
        <taxon>Bacteria</taxon>
        <taxon>Pseudomonadati</taxon>
        <taxon>Pseudomonadota</taxon>
        <taxon>Gammaproteobacteria</taxon>
        <taxon>Enterobacterales</taxon>
        <taxon>Yersiniaceae</taxon>
        <taxon>Serratia</taxon>
    </lineage>
</organism>
<keyword evidence="1 3" id="KW-0474">Menaquinone biosynthesis</keyword>
<dbReference type="SUPFAM" id="SSF53474">
    <property type="entry name" value="alpha/beta-Hydrolases"/>
    <property type="match status" value="1"/>
</dbReference>
<comment type="caution">
    <text evidence="6">The sequence shown here is derived from an EMBL/GenBank/DDBJ whole genome shotgun (WGS) entry which is preliminary data.</text>
</comment>
<gene>
    <name evidence="3" type="primary">menH</name>
    <name evidence="6" type="ORF">FHU10_3705</name>
</gene>
<name>A0A559T905_SERFO</name>
<dbReference type="EC" id="4.2.99.20" evidence="3 4"/>
<dbReference type="NCBIfam" id="NF008340">
    <property type="entry name" value="PRK11126.1"/>
    <property type="match status" value="1"/>
</dbReference>
<proteinExistence type="inferred from homology"/>
<dbReference type="GO" id="GO:0070205">
    <property type="term" value="F:2-succinyl-6-hydroxy-2,4-cyclohexadiene-1-carboxylate synthase activity"/>
    <property type="evidence" value="ECO:0007669"/>
    <property type="project" value="UniProtKB-UniRule"/>
</dbReference>
<dbReference type="Pfam" id="PF00561">
    <property type="entry name" value="Abhydrolase_1"/>
    <property type="match status" value="1"/>
</dbReference>
<comment type="catalytic activity">
    <reaction evidence="3">
        <text>5-enolpyruvoyl-6-hydroxy-2-succinyl-cyclohex-3-ene-1-carboxylate = (1R,6R)-6-hydroxy-2-succinyl-cyclohexa-2,4-diene-1-carboxylate + pyruvate</text>
        <dbReference type="Rhea" id="RHEA:25597"/>
        <dbReference type="ChEBI" id="CHEBI:15361"/>
        <dbReference type="ChEBI" id="CHEBI:58689"/>
        <dbReference type="ChEBI" id="CHEBI:58818"/>
        <dbReference type="EC" id="4.2.99.20"/>
    </reaction>
</comment>
<comment type="subunit">
    <text evidence="3">Monomer.</text>
</comment>
<evidence type="ECO:0000256" key="4">
    <source>
        <dbReference type="NCBIfam" id="TIGR03695"/>
    </source>
</evidence>
<dbReference type="PANTHER" id="PTHR42916:SF1">
    <property type="entry name" value="PROTEIN PHYLLO, CHLOROPLASTIC"/>
    <property type="match status" value="1"/>
</dbReference>
<comment type="pathway">
    <text evidence="3">Quinol/quinone metabolism; 1,4-dihydroxy-2-naphthoate biosynthesis; 1,4-dihydroxy-2-naphthoate from chorismate: step 3/7.</text>
</comment>
<reference evidence="6" key="1">
    <citation type="submission" date="2019-06" db="EMBL/GenBank/DDBJ databases">
        <authorList>
            <person name="Deangelis K."/>
            <person name="Huntemann M."/>
            <person name="Clum A."/>
            <person name="Pillay M."/>
            <person name="Palaniappan K."/>
            <person name="Varghese N."/>
            <person name="Mikhailova N."/>
            <person name="Stamatis D."/>
            <person name="Reddy T."/>
            <person name="Daum C."/>
            <person name="Shapiro N."/>
            <person name="Ivanova N."/>
            <person name="Kyrpides N."/>
            <person name="Woyke T."/>
        </authorList>
    </citation>
    <scope>NUCLEOTIDE SEQUENCE [LARGE SCALE GENOMIC DNA]</scope>
    <source>
        <strain evidence="6">128R</strain>
    </source>
</reference>
<dbReference type="HAMAP" id="MF_01660">
    <property type="entry name" value="MenH"/>
    <property type="match status" value="1"/>
</dbReference>